<dbReference type="Gene3D" id="3.90.79.10">
    <property type="entry name" value="Nucleoside Triphosphate Pyrophosphohydrolase"/>
    <property type="match status" value="1"/>
</dbReference>
<dbReference type="EMBL" id="FRAA01000003">
    <property type="protein sequence ID" value="SHK17658.1"/>
    <property type="molecule type" value="Genomic_DNA"/>
</dbReference>
<reference evidence="3" key="1">
    <citation type="submission" date="2016-11" db="EMBL/GenBank/DDBJ databases">
        <authorList>
            <person name="Varghese N."/>
            <person name="Submissions S."/>
        </authorList>
    </citation>
    <scope>NUCLEOTIDE SEQUENCE [LARGE SCALE GENOMIC DNA]</scope>
    <source>
        <strain evidence="3">DSM 26134</strain>
    </source>
</reference>
<accession>A0A1M6QBV9</accession>
<dbReference type="SUPFAM" id="SSF55811">
    <property type="entry name" value="Nudix"/>
    <property type="match status" value="1"/>
</dbReference>
<dbReference type="Proteomes" id="UP000184474">
    <property type="component" value="Unassembled WGS sequence"/>
</dbReference>
<dbReference type="PANTHER" id="PTHR43736:SF1">
    <property type="entry name" value="DIHYDRONEOPTERIN TRIPHOSPHATE DIPHOSPHATASE"/>
    <property type="match status" value="1"/>
</dbReference>
<name>A0A1M6QBV9_REIAG</name>
<dbReference type="Pfam" id="PF00293">
    <property type="entry name" value="NUDIX"/>
    <property type="match status" value="1"/>
</dbReference>
<evidence type="ECO:0000259" key="1">
    <source>
        <dbReference type="PROSITE" id="PS51462"/>
    </source>
</evidence>
<evidence type="ECO:0000313" key="3">
    <source>
        <dbReference type="Proteomes" id="UP000184474"/>
    </source>
</evidence>
<feature type="domain" description="Nudix hydrolase" evidence="1">
    <location>
        <begin position="43"/>
        <end position="177"/>
    </location>
</feature>
<dbReference type="PANTHER" id="PTHR43736">
    <property type="entry name" value="ADP-RIBOSE PYROPHOSPHATASE"/>
    <property type="match status" value="1"/>
</dbReference>
<protein>
    <submittedName>
        <fullName evidence="2">ADP-ribose pyrophosphatase YjhB, NUDIX family</fullName>
    </submittedName>
</protein>
<dbReference type="PROSITE" id="PS51462">
    <property type="entry name" value="NUDIX"/>
    <property type="match status" value="1"/>
</dbReference>
<dbReference type="AlphaFoldDB" id="A0A1M6QBV9"/>
<dbReference type="STRING" id="156994.SAMN04488028_103260"/>
<dbReference type="CDD" id="cd03674">
    <property type="entry name" value="NUDIX_Hydrolase"/>
    <property type="match status" value="1"/>
</dbReference>
<gene>
    <name evidence="2" type="ORF">SAMN04488028_103260</name>
</gene>
<evidence type="ECO:0000313" key="2">
    <source>
        <dbReference type="EMBL" id="SHK17658.1"/>
    </source>
</evidence>
<dbReference type="InterPro" id="IPR000086">
    <property type="entry name" value="NUDIX_hydrolase_dom"/>
</dbReference>
<proteinExistence type="predicted"/>
<keyword evidence="3" id="KW-1185">Reference proteome</keyword>
<dbReference type="InterPro" id="IPR015797">
    <property type="entry name" value="NUDIX_hydrolase-like_dom_sf"/>
</dbReference>
<organism evidence="2 3">
    <name type="scientific">Reichenbachiella agariperforans</name>
    <dbReference type="NCBI Taxonomy" id="156994"/>
    <lineage>
        <taxon>Bacteria</taxon>
        <taxon>Pseudomonadati</taxon>
        <taxon>Bacteroidota</taxon>
        <taxon>Cytophagia</taxon>
        <taxon>Cytophagales</taxon>
        <taxon>Reichenbachiellaceae</taxon>
        <taxon>Reichenbachiella</taxon>
    </lineage>
</organism>
<sequence>MDRKELIRQIESYQSAYIEELAYKRRFLDLLSFDNCFERSLSFGHITASAWVLNPNRDAVMLLHHKKLDRWLQPGGHADGDEDVVRVAQKELSEETGLTQVKLLKDGIFDLDIHAIPARKADLAHEHYDVRFVFVALQPDEMKKNEESNDLAWIPLEQLDDYVAGEASILRMLEKSKHL</sequence>